<organism evidence="1 2">
    <name type="scientific">Lignipirellula cremea</name>
    <dbReference type="NCBI Taxonomy" id="2528010"/>
    <lineage>
        <taxon>Bacteria</taxon>
        <taxon>Pseudomonadati</taxon>
        <taxon>Planctomycetota</taxon>
        <taxon>Planctomycetia</taxon>
        <taxon>Pirellulales</taxon>
        <taxon>Pirellulaceae</taxon>
        <taxon>Lignipirellula</taxon>
    </lineage>
</organism>
<dbReference type="Pfam" id="PF12006">
    <property type="entry name" value="DUF3500"/>
    <property type="match status" value="1"/>
</dbReference>
<accession>A0A518DVA0</accession>
<gene>
    <name evidence="1" type="ORF">Pla8534_35750</name>
</gene>
<keyword evidence="2" id="KW-1185">Reference proteome</keyword>
<dbReference type="RefSeq" id="WP_145054457.1">
    <property type="nucleotide sequence ID" value="NZ_CP036433.1"/>
</dbReference>
<dbReference type="PANTHER" id="PTHR37489">
    <property type="entry name" value="DUF3500 DOMAIN-CONTAINING PROTEIN"/>
    <property type="match status" value="1"/>
</dbReference>
<protein>
    <recommendedName>
        <fullName evidence="3">DUF3500 domain-containing protein</fullName>
    </recommendedName>
</protein>
<dbReference type="InterPro" id="IPR021889">
    <property type="entry name" value="DUF3500"/>
</dbReference>
<evidence type="ECO:0000313" key="2">
    <source>
        <dbReference type="Proteomes" id="UP000317648"/>
    </source>
</evidence>
<sequence>MKRVLILILSVALLGAGATGWSHWKETLTGTAVTEAATAFAGTLTDEQKQTVMQPYESPTRLEWHFIPKAERKGLQVKHMDAAQKKAAHLLLSNCLSKAGYRKATQIMALEKVLAELEAGKKGGNIRDSERYYFTIFGAPGADSTWGLSVEGHHLSLNFVIKGNEVVSSTPTFFASNPAVVMNKVEAAKEGLRVLKLEETLAFDLVGTLTTEQKSAALIAEKAPAEIRGAGEAQPPQDPAEGLAAGKLDAKQAKLLRKLIGVYALNMPADVADARIAAIEHAGFDKVHFAWAGAEKPGVGHYYRIQGPTFLIEFVNVQPDPAGNPANHIHCVWRDMRGDFALSAK</sequence>
<dbReference type="EMBL" id="CP036433">
    <property type="protein sequence ID" value="QDU95758.1"/>
    <property type="molecule type" value="Genomic_DNA"/>
</dbReference>
<reference evidence="1 2" key="1">
    <citation type="submission" date="2019-02" db="EMBL/GenBank/DDBJ databases">
        <title>Deep-cultivation of Planctomycetes and their phenomic and genomic characterization uncovers novel biology.</title>
        <authorList>
            <person name="Wiegand S."/>
            <person name="Jogler M."/>
            <person name="Boedeker C."/>
            <person name="Pinto D."/>
            <person name="Vollmers J."/>
            <person name="Rivas-Marin E."/>
            <person name="Kohn T."/>
            <person name="Peeters S.H."/>
            <person name="Heuer A."/>
            <person name="Rast P."/>
            <person name="Oberbeckmann S."/>
            <person name="Bunk B."/>
            <person name="Jeske O."/>
            <person name="Meyerdierks A."/>
            <person name="Storesund J.E."/>
            <person name="Kallscheuer N."/>
            <person name="Luecker S."/>
            <person name="Lage O.M."/>
            <person name="Pohl T."/>
            <person name="Merkel B.J."/>
            <person name="Hornburger P."/>
            <person name="Mueller R.-W."/>
            <person name="Bruemmer F."/>
            <person name="Labrenz M."/>
            <person name="Spormann A.M."/>
            <person name="Op den Camp H."/>
            <person name="Overmann J."/>
            <person name="Amann R."/>
            <person name="Jetten M.S.M."/>
            <person name="Mascher T."/>
            <person name="Medema M.H."/>
            <person name="Devos D.P."/>
            <person name="Kaster A.-K."/>
            <person name="Ovreas L."/>
            <person name="Rohde M."/>
            <person name="Galperin M.Y."/>
            <person name="Jogler C."/>
        </authorList>
    </citation>
    <scope>NUCLEOTIDE SEQUENCE [LARGE SCALE GENOMIC DNA]</scope>
    <source>
        <strain evidence="1 2">Pla85_3_4</strain>
    </source>
</reference>
<dbReference type="Proteomes" id="UP000317648">
    <property type="component" value="Chromosome"/>
</dbReference>
<proteinExistence type="predicted"/>
<dbReference type="PANTHER" id="PTHR37489:SF1">
    <property type="entry name" value="DUF3500 DOMAIN-CONTAINING PROTEIN"/>
    <property type="match status" value="1"/>
</dbReference>
<dbReference type="OrthoDB" id="581140at2"/>
<evidence type="ECO:0000313" key="1">
    <source>
        <dbReference type="EMBL" id="QDU95758.1"/>
    </source>
</evidence>
<evidence type="ECO:0008006" key="3">
    <source>
        <dbReference type="Google" id="ProtNLM"/>
    </source>
</evidence>
<dbReference type="KEGG" id="lcre:Pla8534_35750"/>
<dbReference type="AlphaFoldDB" id="A0A518DVA0"/>
<name>A0A518DVA0_9BACT</name>